<dbReference type="PROSITE" id="PS50075">
    <property type="entry name" value="CARRIER"/>
    <property type="match status" value="2"/>
</dbReference>
<dbReference type="SUPFAM" id="SSF52777">
    <property type="entry name" value="CoA-dependent acyltransferases"/>
    <property type="match status" value="4"/>
</dbReference>
<dbReference type="InterPro" id="IPR010071">
    <property type="entry name" value="AA_adenyl_dom"/>
</dbReference>
<dbReference type="PROSITE" id="PS00012">
    <property type="entry name" value="PHOSPHOPANTETHEINE"/>
    <property type="match status" value="2"/>
</dbReference>
<evidence type="ECO:0000256" key="2">
    <source>
        <dbReference type="ARBA" id="ARBA00022450"/>
    </source>
</evidence>
<dbReference type="InterPro" id="IPR042099">
    <property type="entry name" value="ANL_N_sf"/>
</dbReference>
<dbReference type="CDD" id="cd19531">
    <property type="entry name" value="LCL_NRPS-like"/>
    <property type="match status" value="1"/>
</dbReference>
<reference evidence="6 7" key="1">
    <citation type="submission" date="2023-11" db="EMBL/GenBank/DDBJ databases">
        <title>Lentzea sokolovensis, sp. nov., Lentzea kristufkii, sp. nov., and Lentzea miocenensis, sp. nov., rare actinobacteria from Sokolov Coal Basin, Miocene lacustrine sediment, Czech Republic.</title>
        <authorList>
            <person name="Lara A."/>
            <person name="Kotroba L."/>
            <person name="Nouioui I."/>
            <person name="Neumann-Schaal M."/>
            <person name="Mast Y."/>
            <person name="Chronakova A."/>
        </authorList>
    </citation>
    <scope>NUCLEOTIDE SEQUENCE [LARGE SCALE GENOMIC DNA]</scope>
    <source>
        <strain evidence="6 7">BCCO 10_0856</strain>
    </source>
</reference>
<dbReference type="Pfam" id="PF00975">
    <property type="entry name" value="Thioesterase"/>
    <property type="match status" value="1"/>
</dbReference>
<dbReference type="InterPro" id="IPR045851">
    <property type="entry name" value="AMP-bd_C_sf"/>
</dbReference>
<dbReference type="SMART" id="SM00823">
    <property type="entry name" value="PKS_PP"/>
    <property type="match status" value="2"/>
</dbReference>
<dbReference type="InterPro" id="IPR029063">
    <property type="entry name" value="SAM-dependent_MTases_sf"/>
</dbReference>
<dbReference type="Pfam" id="PF00550">
    <property type="entry name" value="PP-binding"/>
    <property type="match status" value="2"/>
</dbReference>
<dbReference type="InterPro" id="IPR000873">
    <property type="entry name" value="AMP-dep_synth/lig_dom"/>
</dbReference>
<dbReference type="InterPro" id="IPR001031">
    <property type="entry name" value="Thioesterase"/>
</dbReference>
<protein>
    <submittedName>
        <fullName evidence="6">Amino acid adenylation domain-containing protein</fullName>
    </submittedName>
</protein>
<name>A0ABU4SZM4_9PSEU</name>
<accession>A0ABU4SZM4</accession>
<organism evidence="6 7">
    <name type="scientific">Lentzea miocenica</name>
    <dbReference type="NCBI Taxonomy" id="3095431"/>
    <lineage>
        <taxon>Bacteria</taxon>
        <taxon>Bacillati</taxon>
        <taxon>Actinomycetota</taxon>
        <taxon>Actinomycetes</taxon>
        <taxon>Pseudonocardiales</taxon>
        <taxon>Pseudonocardiaceae</taxon>
        <taxon>Lentzea</taxon>
    </lineage>
</organism>
<evidence type="ECO:0000313" key="6">
    <source>
        <dbReference type="EMBL" id="MDX8031368.1"/>
    </source>
</evidence>
<dbReference type="Pfam" id="PF00668">
    <property type="entry name" value="Condensation"/>
    <property type="match status" value="2"/>
</dbReference>
<dbReference type="Gene3D" id="3.30.559.10">
    <property type="entry name" value="Chloramphenicol acetyltransferase-like domain"/>
    <property type="match status" value="2"/>
</dbReference>
<keyword evidence="2" id="KW-0596">Phosphopantetheine</keyword>
<dbReference type="PANTHER" id="PTHR45527:SF1">
    <property type="entry name" value="FATTY ACID SYNTHASE"/>
    <property type="match status" value="1"/>
</dbReference>
<dbReference type="PANTHER" id="PTHR45527">
    <property type="entry name" value="NONRIBOSOMAL PEPTIDE SYNTHETASE"/>
    <property type="match status" value="1"/>
</dbReference>
<keyword evidence="3" id="KW-0597">Phosphoprotein</keyword>
<dbReference type="Gene3D" id="3.40.50.150">
    <property type="entry name" value="Vaccinia Virus protein VP39"/>
    <property type="match status" value="1"/>
</dbReference>
<dbReference type="Gene3D" id="3.30.300.30">
    <property type="match status" value="1"/>
</dbReference>
<gene>
    <name evidence="6" type="ORF">SK803_14160</name>
</gene>
<dbReference type="CDD" id="cd19540">
    <property type="entry name" value="LCL_NRPS-like"/>
    <property type="match status" value="1"/>
</dbReference>
<dbReference type="Pfam" id="PF05050">
    <property type="entry name" value="Methyltransf_21"/>
    <property type="match status" value="1"/>
</dbReference>
<evidence type="ECO:0000259" key="5">
    <source>
        <dbReference type="PROSITE" id="PS50075"/>
    </source>
</evidence>
<dbReference type="InterPro" id="IPR006162">
    <property type="entry name" value="Ppantetheine_attach_site"/>
</dbReference>
<dbReference type="SUPFAM" id="SSF53474">
    <property type="entry name" value="alpha/beta-Hydrolases"/>
    <property type="match status" value="1"/>
</dbReference>
<dbReference type="InterPro" id="IPR020806">
    <property type="entry name" value="PKS_PP-bd"/>
</dbReference>
<dbReference type="NCBIfam" id="TIGR01444">
    <property type="entry name" value="fkbM_fam"/>
    <property type="match status" value="1"/>
</dbReference>
<dbReference type="Gene3D" id="3.40.50.1820">
    <property type="entry name" value="alpha/beta hydrolase"/>
    <property type="match status" value="1"/>
</dbReference>
<sequence length="2105" mass="229479">MRDGIALSSGQQRLWLIQRMNPAETAYNLPLALAHRGGFDLAALRRALDVLVSRHEVLRWRFEADEDGKPRALDTTGRTVELERATAADWRAVAGAFTDRPFVLSEAPPIRAIVVHLPQGGDVLCLVAHHILVDGWSLRIIARELSALYEAAVADRSMDLPVAPGRFTDHIARQHDEAADAARHVEHWRRELAGFEPLSLPLDRPRPAVDDSSGDQVVFTLSPATTLALQRLAFRSRCAFPSALAAAFTALLARQCGQEDVTIGTLLSGRRRADMSDVVGFFVNTVVLRANVAPDTTFRELLRTVHGGLVSADEHQDAPFEQVAAAVHPDREAGRSPIFDVVHVHHGDLSAGDTGSDVLERVELLAPTSPYDLELSTAVVDGALDVALTYRTALFDRATAERFARQFALLLDAMTAEPDRPVAEIDLVTDDERALLAAWNDTEVAVPDVTLTELLEEQARRTPNAVAVVFEQEQITYAELHERAGRLAALLADRGAAPETFVAVAVPRSVELVVALVAVLRSGAAYLPIDLGHPVARVADLLDEAKPVAVLTFAEQADRLSGTAHTVLAVDEIELPPAEPPRVARSGTDAAYCIYTSGSTGRPKGVVIEHRSIVNRLLWMQAEFGLGRDDRVLQKTPAGFDVSVWEFFWPLITGATLVVAVPGGHQDPDYLCRVITEQRVTTVHFVPSMLQVFLAGEDAAACGSLRRVICSGEELTSALCERYAEVLSAALYNLYGPTEAAVDVTSWRFDPARPPRGLVPIGAPVWNTRAHVLDARGRQVPVGVVGELWLAGVQVARGYLNRPGLTAERFRVEPGGDGRMYRTGDLVKWTRSGELVYLGRADDQVKIRGVRVEPGEVASVLTRHPGVEHAAVVAREGALVAYVVPDARSAAPVRRLAALEQGGALTGLPRHELPGGAVLVGRGDAEVRFLHEEIFERREYLRHGVTIGAGAVVFDVGAHIGVFSLFVNKYAPDAVVYAFEPIPDLFRELAINTEIHGVTTRLFNCGLADVPGEAEFTFYPQLSMLSGRYGEAAGDRQLVDAQVARDVTEEVAAQLSELVARRIEERQLVRCELRTVSDVIDEHRVDAVDLLKIDAERSELKVLLGVRPEHWPRVRQVVVEVHDEHGRADEVVALLTAQGFAVSVDVSSPLSDTPLRNVYAVRPGTPPSRRAENPREPAWRNPAALEAALVEHARAMLVDQMRPTGFVFLDHLPVTANGKLDRRRLPAPRRRTGTASLAPRSPRERLLCDLFGEVLGVDRVGADDNFFELGGHSLLAVGLLARVKAAFGVELSIAEVFRSATPAALGARLDESSRAARPPIVARPSVQRVPLSAAQARMWFQHQLDGPSPVYNLPVVLRFTGALERDALVAAVADVVRRHEPLRTRYPEVDGVPWQEVLDVVPETTVVEVGAEEELQRELGAAANHEFDLTRDIPARAWLFAAGPHEHTLLLLLHHIAADGWSLGPLRRDLAEAYLARCRGEAPAWEPLPVRYADYALWQAEMLAAQDDPAGIAGRQAAYWRRALDGVPQRLELPARPQPGKPGHEGGWVPIELPPDLHALVRQAAAAGQASTPMVLRAVLAVLLGRLCAATDIPIGGVTAGRADAAVHDLVGFFVNTVVFRYDLAGAPSFDELLGRLREVDVAAYDHQDLPFNRVVEIVNPVRTNARHPLFQVMLAFEQETGDEFAVPGLDVTSTVAGLDTAKFDLNFSFTERQDELIGALMFAVDLFDLATAQRLAEQYTRLLRALLTASHLPITEVGVSGDDSLGRLPVTTDSSRNRGRPPAPRRRTGTASRAPRSPREELLCELFGEVLGVERVGPDDNFFELGGHSLLAVRAVARIRSVLGVRVAVHDVFDAPTAGELVGRIEREIGAETGPLLRIRDGDGPPIFFIHPAAGLSWCYYPFVKHLRNVPLYGVHARGLTGTLSAEPTLAELARGCVEILRSVRPAGPYRLVGWSFGGNLAHEMAVLLREEGEVVDLLAVVDGYPHAGVAPGGALLERATPEEVREVCAGLDLDDRQVERISEVWTANTRAAVAHEPRWFDGTLTFFRADWPDDAQLSARRWLPHAHTVVEHPLGASHADAMQPEPLARIAAVLRGFDVDQRN</sequence>
<keyword evidence="7" id="KW-1185">Reference proteome</keyword>
<dbReference type="SUPFAM" id="SSF47336">
    <property type="entry name" value="ACP-like"/>
    <property type="match status" value="2"/>
</dbReference>
<dbReference type="InterPro" id="IPR009081">
    <property type="entry name" value="PP-bd_ACP"/>
</dbReference>
<dbReference type="InterPro" id="IPR029058">
    <property type="entry name" value="AB_hydrolase_fold"/>
</dbReference>
<dbReference type="InterPro" id="IPR006342">
    <property type="entry name" value="FkbM_mtfrase"/>
</dbReference>
<feature type="region of interest" description="Disordered" evidence="4">
    <location>
        <begin position="1766"/>
        <end position="1798"/>
    </location>
</feature>
<dbReference type="NCBIfam" id="TIGR01733">
    <property type="entry name" value="AA-adenyl-dom"/>
    <property type="match status" value="1"/>
</dbReference>
<dbReference type="RefSeq" id="WP_319966431.1">
    <property type="nucleotide sequence ID" value="NZ_JAXAVW010000010.1"/>
</dbReference>
<feature type="domain" description="Carrier" evidence="5">
    <location>
        <begin position="1238"/>
        <end position="1313"/>
    </location>
</feature>
<proteinExistence type="predicted"/>
<dbReference type="Gene3D" id="3.30.559.30">
    <property type="entry name" value="Nonribosomal peptide synthetase, condensation domain"/>
    <property type="match status" value="2"/>
</dbReference>
<dbReference type="InterPro" id="IPR036736">
    <property type="entry name" value="ACP-like_sf"/>
</dbReference>
<reference evidence="6 7" key="2">
    <citation type="submission" date="2023-11" db="EMBL/GenBank/DDBJ databases">
        <authorList>
            <person name="Lara A.C."/>
            <person name="Chronakova A."/>
        </authorList>
    </citation>
    <scope>NUCLEOTIDE SEQUENCE [LARGE SCALE GENOMIC DNA]</scope>
    <source>
        <strain evidence="6 7">BCCO 10_0856</strain>
    </source>
</reference>
<dbReference type="Proteomes" id="UP001285521">
    <property type="component" value="Unassembled WGS sequence"/>
</dbReference>
<comment type="cofactor">
    <cofactor evidence="1">
        <name>pantetheine 4'-phosphate</name>
        <dbReference type="ChEBI" id="CHEBI:47942"/>
    </cofactor>
</comment>
<dbReference type="SUPFAM" id="SSF56801">
    <property type="entry name" value="Acetyl-CoA synthetase-like"/>
    <property type="match status" value="1"/>
</dbReference>
<evidence type="ECO:0000256" key="1">
    <source>
        <dbReference type="ARBA" id="ARBA00001957"/>
    </source>
</evidence>
<evidence type="ECO:0000313" key="7">
    <source>
        <dbReference type="Proteomes" id="UP001285521"/>
    </source>
</evidence>
<dbReference type="Gene3D" id="1.10.1200.10">
    <property type="entry name" value="ACP-like"/>
    <property type="match status" value="1"/>
</dbReference>
<evidence type="ECO:0000256" key="4">
    <source>
        <dbReference type="SAM" id="MobiDB-lite"/>
    </source>
</evidence>
<comment type="caution">
    <text evidence="6">The sequence shown here is derived from an EMBL/GenBank/DDBJ whole genome shotgun (WGS) entry which is preliminary data.</text>
</comment>
<dbReference type="InterPro" id="IPR001242">
    <property type="entry name" value="Condensation_dom"/>
</dbReference>
<dbReference type="InterPro" id="IPR023213">
    <property type="entry name" value="CAT-like_dom_sf"/>
</dbReference>
<feature type="compositionally biased region" description="Basic residues" evidence="4">
    <location>
        <begin position="1778"/>
        <end position="1789"/>
    </location>
</feature>
<evidence type="ECO:0000256" key="3">
    <source>
        <dbReference type="ARBA" id="ARBA00022553"/>
    </source>
</evidence>
<dbReference type="EMBL" id="JAXAVW010000010">
    <property type="protein sequence ID" value="MDX8031368.1"/>
    <property type="molecule type" value="Genomic_DNA"/>
</dbReference>
<dbReference type="Pfam" id="PF00501">
    <property type="entry name" value="AMP-binding"/>
    <property type="match status" value="1"/>
</dbReference>
<dbReference type="CDD" id="cd17646">
    <property type="entry name" value="A_NRPS_AB3403-like"/>
    <property type="match status" value="1"/>
</dbReference>
<feature type="domain" description="Carrier" evidence="5">
    <location>
        <begin position="1795"/>
        <end position="1870"/>
    </location>
</feature>
<dbReference type="SUPFAM" id="SSF53335">
    <property type="entry name" value="S-adenosyl-L-methionine-dependent methyltransferases"/>
    <property type="match status" value="1"/>
</dbReference>
<dbReference type="Gene3D" id="3.40.50.12780">
    <property type="entry name" value="N-terminal domain of ligase-like"/>
    <property type="match status" value="1"/>
</dbReference>